<evidence type="ECO:0000313" key="7">
    <source>
        <dbReference type="Proteomes" id="UP000316921"/>
    </source>
</evidence>
<dbReference type="RefSeq" id="WP_419191794.1">
    <property type="nucleotide sequence ID" value="NZ_CP036287.1"/>
</dbReference>
<dbReference type="AlphaFoldDB" id="A0A518BQD5"/>
<dbReference type="Pfam" id="PF00881">
    <property type="entry name" value="Nitroreductase"/>
    <property type="match status" value="2"/>
</dbReference>
<proteinExistence type="predicted"/>
<sequence length="516" mass="57315">MTSEPPTSSTPQAQGGSPAEVEGARPEAMDRGIPEAAEGSPTLGRGPKDFDVGEPVGPTPERDFWEAIYTRRSIRKFDERPVPRELADQVMHAGIWAPSSCNYQMWDLVAVDDPEVNAKLAALSSQMGNAPTNIVVSYGREFSEESWANIQSASAMIQNMSLAAQVLGLGTFWITQTGDKEAVRELVGLPYDRLVVAVLALGYPKFQPKSGPKRRPLDVVRHWNHYGGRPIPSSPDPAAWHPDDLAVYQRARVLNGLRHNKPRPWEVRATEAAIERFVERGADKLEEDQPPLGRWLDVLPCTGIVTERTWRQRRGFHFDVVERTKEVGEFVANRVRPVAGIHLWSPDDAVRLGPQAPPEATYAVATCLFRLEDLAPDQRGPLLADIARWLEPGGELILGLVSTRSFHSLTERLRSKRGGPRGVEYVLSPDPNIGPFEAVDPRAIERLAHDAGFETVDRLGLQAAPQPEELAFRTRNFSERGKRLAGLVGSALGKLEQLPGVQSRFGRFQFLRLRRR</sequence>
<evidence type="ECO:0000259" key="5">
    <source>
        <dbReference type="Pfam" id="PF00881"/>
    </source>
</evidence>
<evidence type="ECO:0000256" key="3">
    <source>
        <dbReference type="ARBA" id="ARBA00023002"/>
    </source>
</evidence>
<reference evidence="6 7" key="1">
    <citation type="submission" date="2019-02" db="EMBL/GenBank/DDBJ databases">
        <title>Deep-cultivation of Planctomycetes and their phenomic and genomic characterization uncovers novel biology.</title>
        <authorList>
            <person name="Wiegand S."/>
            <person name="Jogler M."/>
            <person name="Boedeker C."/>
            <person name="Pinto D."/>
            <person name="Vollmers J."/>
            <person name="Rivas-Marin E."/>
            <person name="Kohn T."/>
            <person name="Peeters S.H."/>
            <person name="Heuer A."/>
            <person name="Rast P."/>
            <person name="Oberbeckmann S."/>
            <person name="Bunk B."/>
            <person name="Jeske O."/>
            <person name="Meyerdierks A."/>
            <person name="Storesund J.E."/>
            <person name="Kallscheuer N."/>
            <person name="Luecker S."/>
            <person name="Lage O.M."/>
            <person name="Pohl T."/>
            <person name="Merkel B.J."/>
            <person name="Hornburger P."/>
            <person name="Mueller R.-W."/>
            <person name="Bruemmer F."/>
            <person name="Labrenz M."/>
            <person name="Spormann A.M."/>
            <person name="Op den Camp H."/>
            <person name="Overmann J."/>
            <person name="Amann R."/>
            <person name="Jetten M.S.M."/>
            <person name="Mascher T."/>
            <person name="Medema M.H."/>
            <person name="Devos D.P."/>
            <person name="Kaster A.-K."/>
            <person name="Ovreas L."/>
            <person name="Rohde M."/>
            <person name="Galperin M.Y."/>
            <person name="Jogler C."/>
        </authorList>
    </citation>
    <scope>NUCLEOTIDE SEQUENCE [LARGE SCALE GENOMIC DNA]</scope>
    <source>
        <strain evidence="6 7">Pla133</strain>
    </source>
</reference>
<evidence type="ECO:0000256" key="1">
    <source>
        <dbReference type="ARBA" id="ARBA00022630"/>
    </source>
</evidence>
<gene>
    <name evidence="6" type="primary">frp</name>
    <name evidence="6" type="ORF">Pla133_43020</name>
</gene>
<feature type="compositionally biased region" description="Basic and acidic residues" evidence="4">
    <location>
        <begin position="22"/>
        <end position="33"/>
    </location>
</feature>
<dbReference type="PANTHER" id="PTHR23026:SF90">
    <property type="entry name" value="IODOTYROSINE DEIODINASE 1"/>
    <property type="match status" value="1"/>
</dbReference>
<evidence type="ECO:0000256" key="4">
    <source>
        <dbReference type="SAM" id="MobiDB-lite"/>
    </source>
</evidence>
<dbReference type="EC" id="1.6.99.-" evidence="6"/>
<dbReference type="Gene3D" id="3.40.50.150">
    <property type="entry name" value="Vaccinia Virus protein VP39"/>
    <property type="match status" value="1"/>
</dbReference>
<name>A0A518BQD5_9BACT</name>
<accession>A0A518BQD5</accession>
<dbReference type="CDD" id="cd02062">
    <property type="entry name" value="Nitro_FMN_reductase"/>
    <property type="match status" value="1"/>
</dbReference>
<dbReference type="InterPro" id="IPR029063">
    <property type="entry name" value="SAM-dependent_MTases_sf"/>
</dbReference>
<dbReference type="PANTHER" id="PTHR23026">
    <property type="entry name" value="NADPH NITROREDUCTASE"/>
    <property type="match status" value="1"/>
</dbReference>
<evidence type="ECO:0000313" key="6">
    <source>
        <dbReference type="EMBL" id="QDU69185.1"/>
    </source>
</evidence>
<dbReference type="InterPro" id="IPR000415">
    <property type="entry name" value="Nitroreductase-like"/>
</dbReference>
<protein>
    <submittedName>
        <fullName evidence="6">NADPH-flavin oxidoreductase</fullName>
        <ecNumber evidence="6">1.6.99.-</ecNumber>
    </submittedName>
</protein>
<dbReference type="SUPFAM" id="SSF53335">
    <property type="entry name" value="S-adenosyl-L-methionine-dependent methyltransferases"/>
    <property type="match status" value="1"/>
</dbReference>
<dbReference type="Proteomes" id="UP000316921">
    <property type="component" value="Chromosome"/>
</dbReference>
<dbReference type="InterPro" id="IPR050627">
    <property type="entry name" value="Nitroreductase/BluB"/>
</dbReference>
<organism evidence="6 7">
    <name type="scientific">Engelhardtia mirabilis</name>
    <dbReference type="NCBI Taxonomy" id="2528011"/>
    <lineage>
        <taxon>Bacteria</taxon>
        <taxon>Pseudomonadati</taxon>
        <taxon>Planctomycetota</taxon>
        <taxon>Planctomycetia</taxon>
        <taxon>Planctomycetia incertae sedis</taxon>
        <taxon>Engelhardtia</taxon>
    </lineage>
</organism>
<feature type="compositionally biased region" description="Polar residues" evidence="4">
    <location>
        <begin position="1"/>
        <end position="15"/>
    </location>
</feature>
<evidence type="ECO:0000256" key="2">
    <source>
        <dbReference type="ARBA" id="ARBA00022643"/>
    </source>
</evidence>
<feature type="domain" description="Nitroreductase" evidence="5">
    <location>
        <begin position="125"/>
        <end position="203"/>
    </location>
</feature>
<feature type="region of interest" description="Disordered" evidence="4">
    <location>
        <begin position="1"/>
        <end position="59"/>
    </location>
</feature>
<dbReference type="SUPFAM" id="SSF55469">
    <property type="entry name" value="FMN-dependent nitroreductase-like"/>
    <property type="match status" value="1"/>
</dbReference>
<keyword evidence="2" id="KW-0288">FMN</keyword>
<dbReference type="EMBL" id="CP036287">
    <property type="protein sequence ID" value="QDU69185.1"/>
    <property type="molecule type" value="Genomic_DNA"/>
</dbReference>
<keyword evidence="3 6" id="KW-0560">Oxidoreductase</keyword>
<dbReference type="Gene3D" id="3.40.109.10">
    <property type="entry name" value="NADH Oxidase"/>
    <property type="match status" value="1"/>
</dbReference>
<keyword evidence="7" id="KW-1185">Reference proteome</keyword>
<feature type="domain" description="Nitroreductase" evidence="5">
    <location>
        <begin position="68"/>
        <end position="124"/>
    </location>
</feature>
<dbReference type="InterPro" id="IPR029479">
    <property type="entry name" value="Nitroreductase"/>
</dbReference>
<dbReference type="GO" id="GO:0016491">
    <property type="term" value="F:oxidoreductase activity"/>
    <property type="evidence" value="ECO:0007669"/>
    <property type="project" value="UniProtKB-KW"/>
</dbReference>
<dbReference type="KEGG" id="pbap:Pla133_43020"/>
<keyword evidence="1" id="KW-0285">Flavoprotein</keyword>